<dbReference type="PANTHER" id="PTHR45746:SF8">
    <property type="entry name" value="REGULATOR OF G PROTEIN-SIGNALING 9A"/>
    <property type="match status" value="1"/>
</dbReference>
<dbReference type="InterPro" id="IPR036390">
    <property type="entry name" value="WH_DNA-bd_sf"/>
</dbReference>
<dbReference type="InterPro" id="IPR036388">
    <property type="entry name" value="WH-like_DNA-bd_sf"/>
</dbReference>
<dbReference type="Pfam" id="PF00610">
    <property type="entry name" value="DEP"/>
    <property type="match status" value="1"/>
</dbReference>
<proteinExistence type="predicted"/>
<gene>
    <name evidence="3" type="primary">RGS9_0</name>
    <name evidence="3" type="ORF">EYF80_060687</name>
</gene>
<dbReference type="SMART" id="SM00049">
    <property type="entry name" value="DEP"/>
    <property type="match status" value="1"/>
</dbReference>
<dbReference type="Gene3D" id="1.10.10.10">
    <property type="entry name" value="Winged helix-like DNA-binding domain superfamily/Winged helix DNA-binding domain"/>
    <property type="match status" value="1"/>
</dbReference>
<evidence type="ECO:0000259" key="2">
    <source>
        <dbReference type="PROSITE" id="PS50186"/>
    </source>
</evidence>
<dbReference type="GO" id="GO:0005737">
    <property type="term" value="C:cytoplasm"/>
    <property type="evidence" value="ECO:0007669"/>
    <property type="project" value="TreeGrafter"/>
</dbReference>
<keyword evidence="1" id="KW-0734">Signal transduction inhibitor</keyword>
<feature type="domain" description="DEP" evidence="2">
    <location>
        <begin position="34"/>
        <end position="109"/>
    </location>
</feature>
<dbReference type="Gene3D" id="1.10.1240.60">
    <property type="match status" value="1"/>
</dbReference>
<dbReference type="GO" id="GO:0043005">
    <property type="term" value="C:neuron projection"/>
    <property type="evidence" value="ECO:0007669"/>
    <property type="project" value="TreeGrafter"/>
</dbReference>
<dbReference type="InterPro" id="IPR047016">
    <property type="entry name" value="RGS6/7/9/11"/>
</dbReference>
<reference evidence="3 4" key="1">
    <citation type="submission" date="2019-03" db="EMBL/GenBank/DDBJ databases">
        <title>First draft genome of Liparis tanakae, snailfish: a comprehensive survey of snailfish specific genes.</title>
        <authorList>
            <person name="Kim W."/>
            <person name="Song I."/>
            <person name="Jeong J.-H."/>
            <person name="Kim D."/>
            <person name="Kim S."/>
            <person name="Ryu S."/>
            <person name="Song J.Y."/>
            <person name="Lee S.K."/>
        </authorList>
    </citation>
    <scope>NUCLEOTIDE SEQUENCE [LARGE SCALE GENOMIC DNA]</scope>
    <source>
        <tissue evidence="3">Muscle</tissue>
    </source>
</reference>
<dbReference type="EMBL" id="SRLO01005987">
    <property type="protein sequence ID" value="TNN29165.1"/>
    <property type="molecule type" value="Genomic_DNA"/>
</dbReference>
<dbReference type="InterPro" id="IPR000591">
    <property type="entry name" value="DEP_dom"/>
</dbReference>
<dbReference type="GO" id="GO:0005096">
    <property type="term" value="F:GTPase activator activity"/>
    <property type="evidence" value="ECO:0007669"/>
    <property type="project" value="TreeGrafter"/>
</dbReference>
<dbReference type="GO" id="GO:0008277">
    <property type="term" value="P:regulation of G protein-coupled receptor signaling pathway"/>
    <property type="evidence" value="ECO:0007669"/>
    <property type="project" value="InterPro"/>
</dbReference>
<dbReference type="PANTHER" id="PTHR45746">
    <property type="entry name" value="LP21163P"/>
    <property type="match status" value="1"/>
</dbReference>
<dbReference type="PROSITE" id="PS50186">
    <property type="entry name" value="DEP"/>
    <property type="match status" value="1"/>
</dbReference>
<comment type="caution">
    <text evidence="3">The sequence shown here is derived from an EMBL/GenBank/DDBJ whole genome shotgun (WGS) entry which is preliminary data.</text>
</comment>
<evidence type="ECO:0000256" key="1">
    <source>
        <dbReference type="ARBA" id="ARBA00022700"/>
    </source>
</evidence>
<dbReference type="InterPro" id="IPR047017">
    <property type="entry name" value="RGS6/7/9/11_DHEX_sf"/>
</dbReference>
<dbReference type="OrthoDB" id="196547at2759"/>
<keyword evidence="4" id="KW-1185">Reference proteome</keyword>
<accession>A0A4Z2EK82</accession>
<evidence type="ECO:0000313" key="3">
    <source>
        <dbReference type="EMBL" id="TNN29165.1"/>
    </source>
</evidence>
<sequence length="177" mass="20387">MTIRTVRPDRGRHFQPRTHCFKQLEAVVVEMQDPKSGVQGSEQQLHAGSIPHVITGLDVLTWVSNKMKSSPEEAQAFGTMLLAYGYVYPLQNHKKLQMSSDSSLYRFQVSLKKRNGALERGSFHWSIRVELQRGEGGVREERGGVREERGGAHYSHLHDWLNHKWDFIVMQATEQFR</sequence>
<dbReference type="SUPFAM" id="SSF46785">
    <property type="entry name" value="Winged helix' DNA-binding domain"/>
    <property type="match status" value="1"/>
</dbReference>
<name>A0A4Z2EK82_9TELE</name>
<dbReference type="GO" id="GO:0005886">
    <property type="term" value="C:plasma membrane"/>
    <property type="evidence" value="ECO:0007669"/>
    <property type="project" value="TreeGrafter"/>
</dbReference>
<dbReference type="Proteomes" id="UP000314294">
    <property type="component" value="Unassembled WGS sequence"/>
</dbReference>
<protein>
    <submittedName>
        <fullName evidence="3">Regulator of G-protein signaling 9</fullName>
    </submittedName>
</protein>
<dbReference type="AlphaFoldDB" id="A0A4Z2EK82"/>
<evidence type="ECO:0000313" key="4">
    <source>
        <dbReference type="Proteomes" id="UP000314294"/>
    </source>
</evidence>
<dbReference type="GO" id="GO:0009968">
    <property type="term" value="P:negative regulation of signal transduction"/>
    <property type="evidence" value="ECO:0007669"/>
    <property type="project" value="UniProtKB-KW"/>
</dbReference>
<organism evidence="3 4">
    <name type="scientific">Liparis tanakae</name>
    <name type="common">Tanaka's snailfish</name>
    <dbReference type="NCBI Taxonomy" id="230148"/>
    <lineage>
        <taxon>Eukaryota</taxon>
        <taxon>Metazoa</taxon>
        <taxon>Chordata</taxon>
        <taxon>Craniata</taxon>
        <taxon>Vertebrata</taxon>
        <taxon>Euteleostomi</taxon>
        <taxon>Actinopterygii</taxon>
        <taxon>Neopterygii</taxon>
        <taxon>Teleostei</taxon>
        <taxon>Neoteleostei</taxon>
        <taxon>Acanthomorphata</taxon>
        <taxon>Eupercaria</taxon>
        <taxon>Perciformes</taxon>
        <taxon>Cottioidei</taxon>
        <taxon>Cottales</taxon>
        <taxon>Liparidae</taxon>
        <taxon>Liparis</taxon>
    </lineage>
</organism>
<dbReference type="GO" id="GO:0035556">
    <property type="term" value="P:intracellular signal transduction"/>
    <property type="evidence" value="ECO:0007669"/>
    <property type="project" value="InterPro"/>
</dbReference>
<dbReference type="CDD" id="cd04450">
    <property type="entry name" value="DEP_RGS7-like"/>
    <property type="match status" value="1"/>
</dbReference>